<dbReference type="PANTHER" id="PTHR30126">
    <property type="entry name" value="HTH-TYPE TRANSCRIPTIONAL REGULATOR"/>
    <property type="match status" value="1"/>
</dbReference>
<evidence type="ECO:0000313" key="6">
    <source>
        <dbReference type="EMBL" id="PZR33028.1"/>
    </source>
</evidence>
<evidence type="ECO:0000259" key="5">
    <source>
        <dbReference type="PROSITE" id="PS50931"/>
    </source>
</evidence>
<proteinExistence type="inferred from homology"/>
<evidence type="ECO:0000313" key="7">
    <source>
        <dbReference type="Proteomes" id="UP000249393"/>
    </source>
</evidence>
<dbReference type="InterPro" id="IPR000847">
    <property type="entry name" value="LysR_HTH_N"/>
</dbReference>
<accession>A0A2W5WH72</accession>
<keyword evidence="4" id="KW-0804">Transcription</keyword>
<dbReference type="PROSITE" id="PS50931">
    <property type="entry name" value="HTH_LYSR"/>
    <property type="match status" value="1"/>
</dbReference>
<dbReference type="PANTHER" id="PTHR30126:SF39">
    <property type="entry name" value="HTH-TYPE TRANSCRIPTIONAL REGULATOR CYSL"/>
    <property type="match status" value="1"/>
</dbReference>
<organism evidence="6 7">
    <name type="scientific">Caulobacter segnis</name>
    <dbReference type="NCBI Taxonomy" id="88688"/>
    <lineage>
        <taxon>Bacteria</taxon>
        <taxon>Pseudomonadati</taxon>
        <taxon>Pseudomonadota</taxon>
        <taxon>Alphaproteobacteria</taxon>
        <taxon>Caulobacterales</taxon>
        <taxon>Caulobacteraceae</taxon>
        <taxon>Caulobacter</taxon>
    </lineage>
</organism>
<dbReference type="GO" id="GO:0000976">
    <property type="term" value="F:transcription cis-regulatory region binding"/>
    <property type="evidence" value="ECO:0007669"/>
    <property type="project" value="TreeGrafter"/>
</dbReference>
<feature type="domain" description="HTH lysR-type" evidence="5">
    <location>
        <begin position="1"/>
        <end position="58"/>
    </location>
</feature>
<dbReference type="AlphaFoldDB" id="A0A2W5WH72"/>
<dbReference type="PRINTS" id="PR00039">
    <property type="entry name" value="HTHLYSR"/>
</dbReference>
<comment type="similarity">
    <text evidence="1">Belongs to the LysR transcriptional regulatory family.</text>
</comment>
<name>A0A2W5WH72_9CAUL</name>
<evidence type="ECO:0000256" key="1">
    <source>
        <dbReference type="ARBA" id="ARBA00009437"/>
    </source>
</evidence>
<dbReference type="SUPFAM" id="SSF46785">
    <property type="entry name" value="Winged helix' DNA-binding domain"/>
    <property type="match status" value="1"/>
</dbReference>
<dbReference type="InterPro" id="IPR036388">
    <property type="entry name" value="WH-like_DNA-bd_sf"/>
</dbReference>
<dbReference type="InterPro" id="IPR005119">
    <property type="entry name" value="LysR_subst-bd"/>
</dbReference>
<evidence type="ECO:0000256" key="2">
    <source>
        <dbReference type="ARBA" id="ARBA00023015"/>
    </source>
</evidence>
<dbReference type="Gene3D" id="1.10.10.10">
    <property type="entry name" value="Winged helix-like DNA-binding domain superfamily/Winged helix DNA-binding domain"/>
    <property type="match status" value="1"/>
</dbReference>
<evidence type="ECO:0000256" key="4">
    <source>
        <dbReference type="ARBA" id="ARBA00023163"/>
    </source>
</evidence>
<evidence type="ECO:0000256" key="3">
    <source>
        <dbReference type="ARBA" id="ARBA00023125"/>
    </source>
</evidence>
<comment type="caution">
    <text evidence="6">The sequence shown here is derived from an EMBL/GenBank/DDBJ whole genome shotgun (WGS) entry which is preliminary data.</text>
</comment>
<dbReference type="Pfam" id="PF03466">
    <property type="entry name" value="LysR_substrate"/>
    <property type="match status" value="1"/>
</dbReference>
<sequence length="293" mass="31314">MTLEQLRIFVAVAERQHVTQAARELNLTQSAVSSAVAALENRHGVALFDRVGRNIVLNPAGQVFLAEAKAVLSRAEAAEAALTNLGDLSRGRLSIQASQTIASYWLPARLAAFRRAWPGIVLDVTIGNTRQVAEAVAEGLAELGFVEGPVENPALDVSVVDQDQPVILVAPDHPWARSPPRAADLLDTAWVLREPGSGTRAAFDLLLERADIDPAAVSIAITLPDNEPVRGAIESGMGAGVLSRSVAAASLAAGTLVEVPFDLPPRAYWLVRHKDRWRGKAGEAFLAELRIVR</sequence>
<dbReference type="Proteomes" id="UP000249393">
    <property type="component" value="Unassembled WGS sequence"/>
</dbReference>
<gene>
    <name evidence="6" type="ORF">DI526_14600</name>
</gene>
<dbReference type="EMBL" id="QFQZ01000048">
    <property type="protein sequence ID" value="PZR33028.1"/>
    <property type="molecule type" value="Genomic_DNA"/>
</dbReference>
<dbReference type="Pfam" id="PF00126">
    <property type="entry name" value="HTH_1"/>
    <property type="match status" value="1"/>
</dbReference>
<dbReference type="SUPFAM" id="SSF53850">
    <property type="entry name" value="Periplasmic binding protein-like II"/>
    <property type="match status" value="1"/>
</dbReference>
<dbReference type="GO" id="GO:0003700">
    <property type="term" value="F:DNA-binding transcription factor activity"/>
    <property type="evidence" value="ECO:0007669"/>
    <property type="project" value="InterPro"/>
</dbReference>
<dbReference type="RefSeq" id="WP_304279414.1">
    <property type="nucleotide sequence ID" value="NZ_QFQZ01000048.1"/>
</dbReference>
<protein>
    <submittedName>
        <fullName evidence="6">LysR family transcriptional regulator</fullName>
    </submittedName>
</protein>
<dbReference type="InterPro" id="IPR036390">
    <property type="entry name" value="WH_DNA-bd_sf"/>
</dbReference>
<dbReference type="Gene3D" id="3.40.190.290">
    <property type="match status" value="1"/>
</dbReference>
<reference evidence="6 7" key="1">
    <citation type="submission" date="2017-08" db="EMBL/GenBank/DDBJ databases">
        <title>Infants hospitalized years apart are colonized by the same room-sourced microbial strains.</title>
        <authorList>
            <person name="Brooks B."/>
            <person name="Olm M.R."/>
            <person name="Firek B.A."/>
            <person name="Baker R."/>
            <person name="Thomas B.C."/>
            <person name="Morowitz M.J."/>
            <person name="Banfield J.F."/>
        </authorList>
    </citation>
    <scope>NUCLEOTIDE SEQUENCE [LARGE SCALE GENOMIC DNA]</scope>
    <source>
        <strain evidence="6">S2_003_000_R2_4</strain>
    </source>
</reference>
<keyword evidence="3" id="KW-0238">DNA-binding</keyword>
<keyword evidence="2" id="KW-0805">Transcription regulation</keyword>
<dbReference type="CDD" id="cd08420">
    <property type="entry name" value="PBP2_CysL_like"/>
    <property type="match status" value="1"/>
</dbReference>
<dbReference type="FunFam" id="1.10.10.10:FF:000001">
    <property type="entry name" value="LysR family transcriptional regulator"/>
    <property type="match status" value="1"/>
</dbReference>